<dbReference type="AlphaFoldDB" id="A0ABD5U7L0"/>
<dbReference type="Proteomes" id="UP001596406">
    <property type="component" value="Unassembled WGS sequence"/>
</dbReference>
<gene>
    <name evidence="1" type="ORF">ACFQHK_03320</name>
</gene>
<keyword evidence="2" id="KW-1185">Reference proteome</keyword>
<organism evidence="1 2">
    <name type="scientific">Halomarina ordinaria</name>
    <dbReference type="NCBI Taxonomy" id="3033939"/>
    <lineage>
        <taxon>Archaea</taxon>
        <taxon>Methanobacteriati</taxon>
        <taxon>Methanobacteriota</taxon>
        <taxon>Stenosarchaea group</taxon>
        <taxon>Halobacteria</taxon>
        <taxon>Halobacteriales</taxon>
        <taxon>Natronomonadaceae</taxon>
        <taxon>Halomarina</taxon>
    </lineage>
</organism>
<proteinExistence type="predicted"/>
<comment type="caution">
    <text evidence="1">The sequence shown here is derived from an EMBL/GenBank/DDBJ whole genome shotgun (WGS) entry which is preliminary data.</text>
</comment>
<evidence type="ECO:0000313" key="2">
    <source>
        <dbReference type="Proteomes" id="UP001596406"/>
    </source>
</evidence>
<dbReference type="RefSeq" id="WP_304447233.1">
    <property type="nucleotide sequence ID" value="NZ_JARRAH010000001.1"/>
</dbReference>
<protein>
    <submittedName>
        <fullName evidence="1">Uncharacterized protein</fullName>
    </submittedName>
</protein>
<name>A0ABD5U7L0_9EURY</name>
<dbReference type="Pfam" id="PF19102">
    <property type="entry name" value="DUF5789"/>
    <property type="match status" value="1"/>
</dbReference>
<dbReference type="InterPro" id="IPR043899">
    <property type="entry name" value="DUF5789"/>
</dbReference>
<accession>A0ABD5U7L0</accession>
<dbReference type="EMBL" id="JBHSXM010000001">
    <property type="protein sequence ID" value="MFC6835535.1"/>
    <property type="molecule type" value="Genomic_DNA"/>
</dbReference>
<sequence>MDGDLSGRLGALDDALETRSGTEALGDVLAPTANQTYDSADDVRSRILGLIHR</sequence>
<reference evidence="1 2" key="1">
    <citation type="journal article" date="2019" name="Int. J. Syst. Evol. Microbiol.">
        <title>The Global Catalogue of Microorganisms (GCM) 10K type strain sequencing project: providing services to taxonomists for standard genome sequencing and annotation.</title>
        <authorList>
            <consortium name="The Broad Institute Genomics Platform"/>
            <consortium name="The Broad Institute Genome Sequencing Center for Infectious Disease"/>
            <person name="Wu L."/>
            <person name="Ma J."/>
        </authorList>
    </citation>
    <scope>NUCLEOTIDE SEQUENCE [LARGE SCALE GENOMIC DNA]</scope>
    <source>
        <strain evidence="1 2">PSRA2</strain>
    </source>
</reference>
<evidence type="ECO:0000313" key="1">
    <source>
        <dbReference type="EMBL" id="MFC6835535.1"/>
    </source>
</evidence>